<evidence type="ECO:0000313" key="1">
    <source>
        <dbReference type="EMBL" id="MBX60759.1"/>
    </source>
</evidence>
<sequence>MPSKMMERQRNGAISVTYSTISWSLLYAYPNTYRQQKSVMLTIIASVSDTTSTTRTTA</sequence>
<dbReference type="EMBL" id="GGEC01080275">
    <property type="protein sequence ID" value="MBX60759.1"/>
    <property type="molecule type" value="Transcribed_RNA"/>
</dbReference>
<dbReference type="AlphaFoldDB" id="A0A2P2Q1H1"/>
<name>A0A2P2Q1H1_RHIMU</name>
<protein>
    <submittedName>
        <fullName evidence="1">Uncharacterized protein</fullName>
    </submittedName>
</protein>
<accession>A0A2P2Q1H1</accession>
<proteinExistence type="predicted"/>
<organism evidence="1">
    <name type="scientific">Rhizophora mucronata</name>
    <name type="common">Asiatic mangrove</name>
    <dbReference type="NCBI Taxonomy" id="61149"/>
    <lineage>
        <taxon>Eukaryota</taxon>
        <taxon>Viridiplantae</taxon>
        <taxon>Streptophyta</taxon>
        <taxon>Embryophyta</taxon>
        <taxon>Tracheophyta</taxon>
        <taxon>Spermatophyta</taxon>
        <taxon>Magnoliopsida</taxon>
        <taxon>eudicotyledons</taxon>
        <taxon>Gunneridae</taxon>
        <taxon>Pentapetalae</taxon>
        <taxon>rosids</taxon>
        <taxon>fabids</taxon>
        <taxon>Malpighiales</taxon>
        <taxon>Rhizophoraceae</taxon>
        <taxon>Rhizophora</taxon>
    </lineage>
</organism>
<reference evidence="1" key="1">
    <citation type="submission" date="2018-02" db="EMBL/GenBank/DDBJ databases">
        <title>Rhizophora mucronata_Transcriptome.</title>
        <authorList>
            <person name="Meera S.P."/>
            <person name="Sreeshan A."/>
            <person name="Augustine A."/>
        </authorList>
    </citation>
    <scope>NUCLEOTIDE SEQUENCE</scope>
    <source>
        <tissue evidence="1">Leaf</tissue>
    </source>
</reference>